<organism evidence="2 3">
    <name type="scientific">Bonamia ostreae</name>
    <dbReference type="NCBI Taxonomy" id="126728"/>
    <lineage>
        <taxon>Eukaryota</taxon>
        <taxon>Sar</taxon>
        <taxon>Rhizaria</taxon>
        <taxon>Endomyxa</taxon>
        <taxon>Ascetosporea</taxon>
        <taxon>Haplosporida</taxon>
        <taxon>Bonamia</taxon>
    </lineage>
</organism>
<keyword evidence="1" id="KW-1133">Transmembrane helix</keyword>
<feature type="transmembrane region" description="Helical" evidence="1">
    <location>
        <begin position="44"/>
        <end position="63"/>
    </location>
</feature>
<evidence type="ECO:0000256" key="1">
    <source>
        <dbReference type="SAM" id="Phobius"/>
    </source>
</evidence>
<proteinExistence type="predicted"/>
<protein>
    <submittedName>
        <fullName evidence="2">Uncharacterized protein</fullName>
    </submittedName>
</protein>
<dbReference type="Pfam" id="PF05620">
    <property type="entry name" value="TMEM208_SND2"/>
    <property type="match status" value="1"/>
</dbReference>
<dbReference type="Proteomes" id="UP001439008">
    <property type="component" value="Unassembled WGS sequence"/>
</dbReference>
<keyword evidence="3" id="KW-1185">Reference proteome</keyword>
<keyword evidence="1" id="KW-0472">Membrane</keyword>
<gene>
    <name evidence="2" type="ORF">MHBO_001706</name>
</gene>
<reference evidence="2 3" key="1">
    <citation type="journal article" date="2024" name="BMC Biol.">
        <title>Comparative genomics of Ascetosporea gives new insight into the evolutionary basis for animal parasitism in Rhizaria.</title>
        <authorList>
            <person name="Hiltunen Thoren M."/>
            <person name="Onut-Brannstrom I."/>
            <person name="Alfjorden A."/>
            <person name="Peckova H."/>
            <person name="Swords F."/>
            <person name="Hooper C."/>
            <person name="Holzer A.S."/>
            <person name="Bass D."/>
            <person name="Burki F."/>
        </authorList>
    </citation>
    <scope>NUCLEOTIDE SEQUENCE [LARGE SCALE GENOMIC DNA]</scope>
    <source>
        <strain evidence="2">20-A016</strain>
    </source>
</reference>
<sequence length="137" mass="16041">MAKGAYKKQSKLSKDTYRLYLKINLIISLVFFTSSVFKIDKLRYVTPGIVIVLLETFLIKSIASSIKDGYSPTYYQDALFISWFVHLTSIYSVWTWLFFLIIPAYALYKLSSFLCMGYNLRNQMNGSENRSQRRLKK</sequence>
<feature type="transmembrane region" description="Helical" evidence="1">
    <location>
        <begin position="83"/>
        <end position="108"/>
    </location>
</feature>
<feature type="transmembrane region" description="Helical" evidence="1">
    <location>
        <begin position="19"/>
        <end position="37"/>
    </location>
</feature>
<accession>A0ABV2AJX5</accession>
<dbReference type="EMBL" id="JBDODL010000462">
    <property type="protein sequence ID" value="MES1919965.1"/>
    <property type="molecule type" value="Genomic_DNA"/>
</dbReference>
<keyword evidence="1" id="KW-0812">Transmembrane</keyword>
<evidence type="ECO:0000313" key="3">
    <source>
        <dbReference type="Proteomes" id="UP001439008"/>
    </source>
</evidence>
<name>A0ABV2AJX5_9EUKA</name>
<dbReference type="InterPro" id="IPR008506">
    <property type="entry name" value="SND2/TMEM208"/>
</dbReference>
<evidence type="ECO:0000313" key="2">
    <source>
        <dbReference type="EMBL" id="MES1919965.1"/>
    </source>
</evidence>
<comment type="caution">
    <text evidence="2">The sequence shown here is derived from an EMBL/GenBank/DDBJ whole genome shotgun (WGS) entry which is preliminary data.</text>
</comment>